<dbReference type="Gene3D" id="1.10.238.20">
    <property type="entry name" value="Pheromone/general odorant binding protein domain"/>
    <property type="match status" value="1"/>
</dbReference>
<evidence type="ECO:0000256" key="1">
    <source>
        <dbReference type="SAM" id="SignalP"/>
    </source>
</evidence>
<dbReference type="SUPFAM" id="SSF47565">
    <property type="entry name" value="Insect pheromone/odorant-binding proteins"/>
    <property type="match status" value="1"/>
</dbReference>
<sequence>MKMYIFLTSFLVTVLAIPEGFKFRSSSPGYFRQCLIKYKINPLVIAFYEEKGNGNQDEINKLSPLQKACIDVCHFKEAGAVKPDDSLDIESFYIDFLNDGFSEVEKSEFTRNLNRCRAEAGKDDCKLLLCLELFEDA</sequence>
<name>A0A514TTZ3_ENCFO</name>
<dbReference type="GO" id="GO:0005549">
    <property type="term" value="F:odorant binding"/>
    <property type="evidence" value="ECO:0007669"/>
    <property type="project" value="InterPro"/>
</dbReference>
<proteinExistence type="evidence at transcript level"/>
<keyword evidence="1" id="KW-0732">Signal</keyword>
<accession>A0A514TTZ3</accession>
<reference evidence="2" key="1">
    <citation type="submission" date="2019-05" db="EMBL/GenBank/DDBJ databases">
        <title>The identification and expression analysis of odorant binding protein genes in Encarsia formosa by antennal transcriptome analysis.</title>
        <authorList>
            <person name="He Y."/>
        </authorList>
    </citation>
    <scope>NUCLEOTIDE SEQUENCE</scope>
    <source>
        <tissue evidence="2">Antenna</tissue>
    </source>
</reference>
<feature type="signal peptide" evidence="1">
    <location>
        <begin position="1"/>
        <end position="16"/>
    </location>
</feature>
<dbReference type="EMBL" id="MK990502">
    <property type="protein sequence ID" value="QDJ95980.1"/>
    <property type="molecule type" value="mRNA"/>
</dbReference>
<dbReference type="AlphaFoldDB" id="A0A514TTZ3"/>
<organism evidence="2">
    <name type="scientific">Encarsia formosa</name>
    <name type="common">Whitefly parasite</name>
    <dbReference type="NCBI Taxonomy" id="32400"/>
    <lineage>
        <taxon>Eukaryota</taxon>
        <taxon>Metazoa</taxon>
        <taxon>Ecdysozoa</taxon>
        <taxon>Arthropoda</taxon>
        <taxon>Hexapoda</taxon>
        <taxon>Insecta</taxon>
        <taxon>Pterygota</taxon>
        <taxon>Neoptera</taxon>
        <taxon>Endopterygota</taxon>
        <taxon>Hymenoptera</taxon>
        <taxon>Apocrita</taxon>
        <taxon>Proctotrupomorpha</taxon>
        <taxon>Chalcidoidea</taxon>
        <taxon>Aphelinidae</taxon>
        <taxon>Coccophaginae</taxon>
        <taxon>Encarsia</taxon>
    </lineage>
</organism>
<evidence type="ECO:0000313" key="2">
    <source>
        <dbReference type="EMBL" id="QDJ95980.1"/>
    </source>
</evidence>
<protein>
    <submittedName>
        <fullName evidence="2">Odorant-binding protein 37</fullName>
    </submittedName>
</protein>
<dbReference type="InterPro" id="IPR036728">
    <property type="entry name" value="PBP_GOBP_sf"/>
</dbReference>
<feature type="chain" id="PRO_5021718811" evidence="1">
    <location>
        <begin position="17"/>
        <end position="137"/>
    </location>
</feature>